<dbReference type="EMBL" id="AVPL01000006">
    <property type="protein sequence ID" value="KGN42254.1"/>
    <property type="molecule type" value="Genomic_DNA"/>
</dbReference>
<organism evidence="1 2">
    <name type="scientific">Knoellia aerolata DSM 18566</name>
    <dbReference type="NCBI Taxonomy" id="1385519"/>
    <lineage>
        <taxon>Bacteria</taxon>
        <taxon>Bacillati</taxon>
        <taxon>Actinomycetota</taxon>
        <taxon>Actinomycetes</taxon>
        <taxon>Micrococcales</taxon>
        <taxon>Intrasporangiaceae</taxon>
        <taxon>Knoellia</taxon>
    </lineage>
</organism>
<protein>
    <submittedName>
        <fullName evidence="1">Uncharacterized protein</fullName>
    </submittedName>
</protein>
<dbReference type="Proteomes" id="UP000030013">
    <property type="component" value="Unassembled WGS sequence"/>
</dbReference>
<keyword evidence="2" id="KW-1185">Reference proteome</keyword>
<dbReference type="OrthoDB" id="191189at2"/>
<comment type="caution">
    <text evidence="1">The sequence shown here is derived from an EMBL/GenBank/DDBJ whole genome shotgun (WGS) entry which is preliminary data.</text>
</comment>
<dbReference type="AlphaFoldDB" id="A0A0A0JZR5"/>
<dbReference type="eggNOG" id="ENOG5032W8F">
    <property type="taxonomic scope" value="Bacteria"/>
</dbReference>
<proteinExistence type="predicted"/>
<reference evidence="1 2" key="1">
    <citation type="submission" date="2013-08" db="EMBL/GenBank/DDBJ databases">
        <title>The genome sequence of Knoellia aerolata.</title>
        <authorList>
            <person name="Zhu W."/>
            <person name="Wang G."/>
        </authorList>
    </citation>
    <scope>NUCLEOTIDE SEQUENCE [LARGE SCALE GENOMIC DNA]</scope>
    <source>
        <strain evidence="1 2">DSM 18566</strain>
    </source>
</reference>
<evidence type="ECO:0000313" key="2">
    <source>
        <dbReference type="Proteomes" id="UP000030013"/>
    </source>
</evidence>
<gene>
    <name evidence="1" type="ORF">N801_00360</name>
</gene>
<evidence type="ECO:0000313" key="1">
    <source>
        <dbReference type="EMBL" id="KGN42254.1"/>
    </source>
</evidence>
<sequence length="128" mass="13792">MSTRFEFAFAPAYRLPALVFGIRPETAHVDVTDEELRVRFGPWSLVTARDNIVGAEITGGFGWLKTAGPPHLSFSDRGVTFATNGDRAVCLRFATPVAGIDPTRTIRHPGATLTVAQPDLLLRALTGG</sequence>
<dbReference type="STRING" id="1385519.N801_00360"/>
<name>A0A0A0JZR5_9MICO</name>
<dbReference type="RefSeq" id="WP_035933235.1">
    <property type="nucleotide sequence ID" value="NZ_AVPL01000006.1"/>
</dbReference>
<accession>A0A0A0JZR5</accession>